<dbReference type="SUPFAM" id="SSF54427">
    <property type="entry name" value="NTF2-like"/>
    <property type="match status" value="1"/>
</dbReference>
<organism evidence="7">
    <name type="scientific">Panstrongylus megistus</name>
    <dbReference type="NCBI Taxonomy" id="65343"/>
    <lineage>
        <taxon>Eukaryota</taxon>
        <taxon>Metazoa</taxon>
        <taxon>Ecdysozoa</taxon>
        <taxon>Arthropoda</taxon>
        <taxon>Hexapoda</taxon>
        <taxon>Insecta</taxon>
        <taxon>Pterygota</taxon>
        <taxon>Neoptera</taxon>
        <taxon>Paraneoptera</taxon>
        <taxon>Hemiptera</taxon>
        <taxon>Heteroptera</taxon>
        <taxon>Panheteroptera</taxon>
        <taxon>Cimicomorpha</taxon>
        <taxon>Reduviidae</taxon>
        <taxon>Triatominae</taxon>
        <taxon>Panstrongylus</taxon>
    </lineage>
</organism>
<evidence type="ECO:0000256" key="3">
    <source>
        <dbReference type="ARBA" id="ARBA00023242"/>
    </source>
</evidence>
<reference evidence="7" key="1">
    <citation type="journal article" date="2015" name="J. Med. Entomol.">
        <title>A Deep Insight Into the Sialotranscriptome of the Chagas Disease Vector, Panstrongylus megistus (Hemiptera: Heteroptera).</title>
        <authorList>
            <person name="Ribeiro J.M."/>
            <person name="Schwarz A."/>
            <person name="Francischetti I.M."/>
        </authorList>
    </citation>
    <scope>NUCLEOTIDE SEQUENCE</scope>
    <source>
        <tissue evidence="7">Salivary glands</tissue>
    </source>
</reference>
<keyword evidence="3 5" id="KW-0539">Nucleus</keyword>
<dbReference type="EMBL" id="GBGD01003426">
    <property type="protein sequence ID" value="JAC85463.1"/>
    <property type="molecule type" value="mRNA"/>
</dbReference>
<protein>
    <recommendedName>
        <fullName evidence="4 5">NTF2-related export protein</fullName>
    </recommendedName>
</protein>
<keyword evidence="1 5" id="KW-0813">Transport</keyword>
<comment type="subcellular location">
    <subcellularLocation>
        <location evidence="5">Cytoplasm</location>
    </subcellularLocation>
    <subcellularLocation>
        <location evidence="5">Nucleus</location>
    </subcellularLocation>
</comment>
<dbReference type="Pfam" id="PF02136">
    <property type="entry name" value="NTF2"/>
    <property type="match status" value="1"/>
</dbReference>
<accession>A0A069DN27</accession>
<dbReference type="InterPro" id="IPR045875">
    <property type="entry name" value="NTF2"/>
</dbReference>
<feature type="domain" description="NTF2" evidence="6">
    <location>
        <begin position="15"/>
        <end position="130"/>
    </location>
</feature>
<dbReference type="GO" id="GO:0015031">
    <property type="term" value="P:protein transport"/>
    <property type="evidence" value="ECO:0007669"/>
    <property type="project" value="UniProtKB-KW"/>
</dbReference>
<evidence type="ECO:0000256" key="2">
    <source>
        <dbReference type="ARBA" id="ARBA00022927"/>
    </source>
</evidence>
<name>A0A069DN27_9HEMI</name>
<dbReference type="Gene3D" id="3.10.450.50">
    <property type="match status" value="1"/>
</dbReference>
<dbReference type="AlphaFoldDB" id="A0A069DN27"/>
<dbReference type="GO" id="GO:0005634">
    <property type="term" value="C:nucleus"/>
    <property type="evidence" value="ECO:0007669"/>
    <property type="project" value="UniProtKB-SubCell"/>
</dbReference>
<sequence length="135" mass="15448">MDENIKSQVDQACKTAEDFTKHYYESLDKRRHLMMRFYMDNGVLIWNGHGTTGKDAIGKFLMDLPVTEHDLGSLDAQRVLDAAVASKMAFLIKVTGTVKYQSKSAKPFTQTFIITNQEDKWKIVSDTFRLQEPIP</sequence>
<dbReference type="GO" id="GO:0051028">
    <property type="term" value="P:mRNA transport"/>
    <property type="evidence" value="ECO:0007669"/>
    <property type="project" value="UniProtKB-UniRule"/>
</dbReference>
<dbReference type="InterPro" id="IPR018222">
    <property type="entry name" value="Nuclear_transport_factor_2_euk"/>
</dbReference>
<keyword evidence="5" id="KW-0963">Cytoplasm</keyword>
<dbReference type="GO" id="GO:0006913">
    <property type="term" value="P:nucleocytoplasmic transport"/>
    <property type="evidence" value="ECO:0007669"/>
    <property type="project" value="UniProtKB-UniRule"/>
</dbReference>
<dbReference type="PANTHER" id="PTHR12612">
    <property type="entry name" value="NUCLEAR TRANSPORT FACTOR 2"/>
    <property type="match status" value="1"/>
</dbReference>
<dbReference type="FunFam" id="3.10.450.50:FF:000006">
    <property type="entry name" value="NTF2-related export protein 2 isoform 1"/>
    <property type="match status" value="1"/>
</dbReference>
<evidence type="ECO:0000256" key="5">
    <source>
        <dbReference type="RuleBase" id="RU369002"/>
    </source>
</evidence>
<evidence type="ECO:0000256" key="4">
    <source>
        <dbReference type="ARBA" id="ARBA00070836"/>
    </source>
</evidence>
<dbReference type="GO" id="GO:0005737">
    <property type="term" value="C:cytoplasm"/>
    <property type="evidence" value="ECO:0007669"/>
    <property type="project" value="UniProtKB-SubCell"/>
</dbReference>
<dbReference type="PROSITE" id="PS50177">
    <property type="entry name" value="NTF2_DOMAIN"/>
    <property type="match status" value="1"/>
</dbReference>
<evidence type="ECO:0000256" key="1">
    <source>
        <dbReference type="ARBA" id="ARBA00022448"/>
    </source>
</evidence>
<dbReference type="InterPro" id="IPR002075">
    <property type="entry name" value="NTF2_dom"/>
</dbReference>
<dbReference type="CDD" id="cd00780">
    <property type="entry name" value="NTF2"/>
    <property type="match status" value="1"/>
</dbReference>
<proteinExistence type="evidence at transcript level"/>
<evidence type="ECO:0000313" key="7">
    <source>
        <dbReference type="EMBL" id="JAC85463.1"/>
    </source>
</evidence>
<dbReference type="InterPro" id="IPR032710">
    <property type="entry name" value="NTF2-like_dom_sf"/>
</dbReference>
<evidence type="ECO:0000259" key="6">
    <source>
        <dbReference type="PROSITE" id="PS50177"/>
    </source>
</evidence>
<keyword evidence="2 5" id="KW-0653">Protein transport</keyword>
<comment type="function">
    <text evidence="5">Has a role in nuclear-cytoplasmic transport of proteins and mRNAs.</text>
</comment>